<evidence type="ECO:0000256" key="1">
    <source>
        <dbReference type="ARBA" id="ARBA00004127"/>
    </source>
</evidence>
<evidence type="ECO:0000256" key="5">
    <source>
        <dbReference type="ARBA" id="ARBA00022679"/>
    </source>
</evidence>
<feature type="transmembrane region" description="Helical" evidence="10">
    <location>
        <begin position="181"/>
        <end position="197"/>
    </location>
</feature>
<dbReference type="Pfam" id="PF16192">
    <property type="entry name" value="PMT_4TMC"/>
    <property type="match status" value="1"/>
</dbReference>
<feature type="transmembrane region" description="Helical" evidence="10">
    <location>
        <begin position="355"/>
        <end position="374"/>
    </location>
</feature>
<evidence type="ECO:0000259" key="11">
    <source>
        <dbReference type="Pfam" id="PF02366"/>
    </source>
</evidence>
<comment type="subcellular location">
    <subcellularLocation>
        <location evidence="10">Cell membrane</location>
    </subcellularLocation>
    <subcellularLocation>
        <location evidence="1">Endomembrane system</location>
        <topology evidence="1">Multi-pass membrane protein</topology>
    </subcellularLocation>
</comment>
<comment type="similarity">
    <text evidence="3 10">Belongs to the glycosyltransferase 39 family.</text>
</comment>
<proteinExistence type="inferred from homology"/>
<dbReference type="Proteomes" id="UP000249082">
    <property type="component" value="Unassembled WGS sequence"/>
</dbReference>
<evidence type="ECO:0000256" key="6">
    <source>
        <dbReference type="ARBA" id="ARBA00022692"/>
    </source>
</evidence>
<evidence type="ECO:0000256" key="7">
    <source>
        <dbReference type="ARBA" id="ARBA00022989"/>
    </source>
</evidence>
<dbReference type="GO" id="GO:0005886">
    <property type="term" value="C:plasma membrane"/>
    <property type="evidence" value="ECO:0007669"/>
    <property type="project" value="UniProtKB-SubCell"/>
</dbReference>
<dbReference type="Pfam" id="PF02366">
    <property type="entry name" value="PMT"/>
    <property type="match status" value="1"/>
</dbReference>
<dbReference type="PANTHER" id="PTHR10050">
    <property type="entry name" value="DOLICHYL-PHOSPHATE-MANNOSE--PROTEIN MANNOSYLTRANSFERASE"/>
    <property type="match status" value="1"/>
</dbReference>
<name>A0A2W5QNB1_9SPHN</name>
<feature type="transmembrane region" description="Helical" evidence="10">
    <location>
        <begin position="386"/>
        <end position="406"/>
    </location>
</feature>
<feature type="transmembrane region" description="Helical" evidence="10">
    <location>
        <begin position="80"/>
        <end position="102"/>
    </location>
</feature>
<protein>
    <recommendedName>
        <fullName evidence="9 10">Polyprenol-phosphate-mannose--protein mannosyltransferase</fullName>
        <ecNumber evidence="10">2.4.1.-</ecNumber>
    </recommendedName>
</protein>
<evidence type="ECO:0000256" key="2">
    <source>
        <dbReference type="ARBA" id="ARBA00004922"/>
    </source>
</evidence>
<dbReference type="InterPro" id="IPR027005">
    <property type="entry name" value="PMT-like"/>
</dbReference>
<evidence type="ECO:0000313" key="13">
    <source>
        <dbReference type="EMBL" id="PZQ56133.1"/>
    </source>
</evidence>
<dbReference type="AlphaFoldDB" id="A0A2W5QNB1"/>
<feature type="transmembrane region" description="Helical" evidence="10">
    <location>
        <begin position="12"/>
        <end position="31"/>
    </location>
</feature>
<evidence type="ECO:0000259" key="12">
    <source>
        <dbReference type="Pfam" id="PF16192"/>
    </source>
</evidence>
<dbReference type="UniPathway" id="UPA00378"/>
<dbReference type="GO" id="GO:0012505">
    <property type="term" value="C:endomembrane system"/>
    <property type="evidence" value="ECO:0007669"/>
    <property type="project" value="UniProtKB-SubCell"/>
</dbReference>
<evidence type="ECO:0000256" key="8">
    <source>
        <dbReference type="ARBA" id="ARBA00023136"/>
    </source>
</evidence>
<evidence type="ECO:0000313" key="14">
    <source>
        <dbReference type="Proteomes" id="UP000249082"/>
    </source>
</evidence>
<comment type="pathway">
    <text evidence="2 10">Protein modification; protein glycosylation.</text>
</comment>
<evidence type="ECO:0000256" key="4">
    <source>
        <dbReference type="ARBA" id="ARBA00022676"/>
    </source>
</evidence>
<gene>
    <name evidence="13" type="ORF">DI555_05710</name>
</gene>
<keyword evidence="4 10" id="KW-0328">Glycosyltransferase</keyword>
<feature type="transmembrane region" description="Helical" evidence="10">
    <location>
        <begin position="308"/>
        <end position="325"/>
    </location>
</feature>
<feature type="transmembrane region" description="Helical" evidence="10">
    <location>
        <begin position="218"/>
        <end position="237"/>
    </location>
</feature>
<dbReference type="InterPro" id="IPR003342">
    <property type="entry name" value="ArnT-like_N"/>
</dbReference>
<dbReference type="EC" id="2.4.1.-" evidence="10"/>
<dbReference type="InterPro" id="IPR032421">
    <property type="entry name" value="PMT_4TMC"/>
</dbReference>
<reference evidence="13 14" key="1">
    <citation type="submission" date="2017-08" db="EMBL/GenBank/DDBJ databases">
        <title>Infants hospitalized years apart are colonized by the same room-sourced microbial strains.</title>
        <authorList>
            <person name="Brooks B."/>
            <person name="Olm M.R."/>
            <person name="Firek B.A."/>
            <person name="Baker R."/>
            <person name="Thomas B.C."/>
            <person name="Morowitz M.J."/>
            <person name="Banfield J.F."/>
        </authorList>
    </citation>
    <scope>NUCLEOTIDE SEQUENCE [LARGE SCALE GENOMIC DNA]</scope>
    <source>
        <strain evidence="13">S2_005_002_R2_33</strain>
    </source>
</reference>
<evidence type="ECO:0000256" key="3">
    <source>
        <dbReference type="ARBA" id="ARBA00007222"/>
    </source>
</evidence>
<feature type="transmembrane region" description="Helical" evidence="10">
    <location>
        <begin position="332"/>
        <end position="349"/>
    </location>
</feature>
<feature type="domain" description="ArnT-like N-terminal" evidence="11">
    <location>
        <begin position="80"/>
        <end position="239"/>
    </location>
</feature>
<dbReference type="GO" id="GO:0004169">
    <property type="term" value="F:dolichyl-phosphate-mannose-protein mannosyltransferase activity"/>
    <property type="evidence" value="ECO:0007669"/>
    <property type="project" value="UniProtKB-UniRule"/>
</dbReference>
<sequence length="427" mass="48721">MPNASRNDRDPIGWSLIVTGLFLALALFRLAEPSRYYFDEVHYVPAALKLLELIPANREHPMFGKEVIAGFIWLIGDRPVAWRIGPLLFGAMGLLAFARFVWHLSGRRRATITATVLLATNFMWFVQSRISMLDMIEASLCMIGLWQFTAALRTKTSSGARAYLAAAGIALGLSLGAKWSSAPALAVPGLWFLALRIRETGWKFLGHKGAGPIPGISLVEAAFWLGLLPLMVYWATYAPAMFYTVRPIAPWDFIEQHRHMIALQDSVKKPHPYRSYWYQWMVDWRPIWYQFENIDGHQHGIVMLGNPFSMIAGLFALVWGVWASICRARRDVLTVVLLYAGTLGIWIVNGKPIQFYYHYLLPGAFLMAILGFALDTLWNRRDRWRHLATVTMVASVGIFVVFYPIISGAPLPTKEFYNFWMWFPNWR</sequence>
<keyword evidence="5 10" id="KW-0808">Transferase</keyword>
<comment type="function">
    <text evidence="10">Protein O-mannosyltransferase that catalyzes the transfer of a single mannose residue from a polyprenol phospho-mannosyl lipidic donor to the hydroxyl group of selected serine and threonine residues in acceptor proteins.</text>
</comment>
<comment type="caution">
    <text evidence="13">The sequence shown here is derived from an EMBL/GenBank/DDBJ whole genome shotgun (WGS) entry which is preliminary data.</text>
</comment>
<keyword evidence="10" id="KW-1003">Cell membrane</keyword>
<organism evidence="13 14">
    <name type="scientific">Novosphingobium pentaromativorans</name>
    <dbReference type="NCBI Taxonomy" id="205844"/>
    <lineage>
        <taxon>Bacteria</taxon>
        <taxon>Pseudomonadati</taxon>
        <taxon>Pseudomonadota</taxon>
        <taxon>Alphaproteobacteria</taxon>
        <taxon>Sphingomonadales</taxon>
        <taxon>Sphingomonadaceae</taxon>
        <taxon>Novosphingobium</taxon>
    </lineage>
</organism>
<keyword evidence="8 10" id="KW-0472">Membrane</keyword>
<accession>A0A2W5QNB1</accession>
<evidence type="ECO:0000256" key="10">
    <source>
        <dbReference type="RuleBase" id="RU367007"/>
    </source>
</evidence>
<evidence type="ECO:0000256" key="9">
    <source>
        <dbReference type="ARBA" id="ARBA00093617"/>
    </source>
</evidence>
<keyword evidence="6 10" id="KW-0812">Transmembrane</keyword>
<feature type="transmembrane region" description="Helical" evidence="10">
    <location>
        <begin position="109"/>
        <end position="126"/>
    </location>
</feature>
<keyword evidence="7 10" id="KW-1133">Transmembrane helix</keyword>
<dbReference type="EMBL" id="QFPX01000004">
    <property type="protein sequence ID" value="PZQ56133.1"/>
    <property type="molecule type" value="Genomic_DNA"/>
</dbReference>
<feature type="domain" description="Protein O-mannosyl-transferase C-terminal four TM" evidence="12">
    <location>
        <begin position="252"/>
        <end position="426"/>
    </location>
</feature>